<proteinExistence type="predicted"/>
<dbReference type="Gene3D" id="1.10.940.10">
    <property type="entry name" value="NusB-like"/>
    <property type="match status" value="1"/>
</dbReference>
<reference evidence="2" key="1">
    <citation type="journal article" date="2009" name="BMC Genomics">
        <title>The complete genome sequence of Staphylothermus marinus reveals differences in sulfur metabolism among heterotrophic Crenarchaeota.</title>
        <authorList>
            <person name="Anderson I.J."/>
            <person name="Dharmarajan L."/>
            <person name="Rodriguez J."/>
            <person name="Hooper S."/>
            <person name="Porat I."/>
            <person name="Ulrich L.E."/>
            <person name="Elkins J.G."/>
            <person name="Mavromatis K."/>
            <person name="Sun H."/>
            <person name="Land M."/>
            <person name="Lapidus A."/>
            <person name="Lucas S."/>
            <person name="Barry K."/>
            <person name="Huber H."/>
            <person name="Zhulin I.B."/>
            <person name="Whitman W.B."/>
            <person name="Mukhopadhyay B."/>
            <person name="Woese C."/>
            <person name="Bristow J."/>
            <person name="Kyrpides N."/>
        </authorList>
    </citation>
    <scope>NUCLEOTIDE SEQUENCE [LARGE SCALE GENOMIC DNA]</scope>
    <source>
        <strain evidence="2">ATCC 43588 / DSM 3639 / JCM 9404 / F1</strain>
    </source>
</reference>
<dbReference type="OrthoDB" id="14725at2157"/>
<keyword evidence="2" id="KW-1185">Reference proteome</keyword>
<evidence type="ECO:0000313" key="1">
    <source>
        <dbReference type="EMBL" id="ABN69532.1"/>
    </source>
</evidence>
<reference evidence="1 2" key="2">
    <citation type="journal article" date="2009" name="Stand. Genomic Sci.">
        <title>Complete genome sequence of Staphylothermus marinus Stetter and Fiala 1986 type strain F1.</title>
        <authorList>
            <person name="Anderson I.J."/>
            <person name="Sun H."/>
            <person name="Lapidus A."/>
            <person name="Copeland A."/>
            <person name="Glavina Del Rio T."/>
            <person name="Tice H."/>
            <person name="Dalin E."/>
            <person name="Lucas S."/>
            <person name="Barry K."/>
            <person name="Land M."/>
            <person name="Richardson P."/>
            <person name="Huber H."/>
            <person name="Kyrpides N.C."/>
        </authorList>
    </citation>
    <scope>NUCLEOTIDE SEQUENCE [LARGE SCALE GENOMIC DNA]</scope>
    <source>
        <strain evidence="2">ATCC 43588 / DSM 3639 / JCM 9404 / F1</strain>
    </source>
</reference>
<dbReference type="eggNOG" id="arCOG00974">
    <property type="taxonomic scope" value="Archaea"/>
</dbReference>
<gene>
    <name evidence="1" type="ordered locus">Smar_0421</name>
</gene>
<sequence length="240" mass="27957">MVSYRRIIYAIIESVGLGFNVKPVQEAIRRVISKYRISDPQVDRKVSGIVYSIYRYQGLLDKIVTDITGFNPSDLPYYVHAALLVAAYVSQLDEKMSSSMKRTFKRYILRYLGKKIGDKAVREKIIDKAKLLFNNKWSPNSEEDKVLLKYRVSPELYRALAKALKELGENLDDFLNATMKIKYRVFRVNSLKAKPEAVYRFLEDSEYKVELGKYSRRAIRVYGSIRREIIRFIETGVQPT</sequence>
<dbReference type="RefSeq" id="WP_011838723.1">
    <property type="nucleotide sequence ID" value="NC_009033.1"/>
</dbReference>
<evidence type="ECO:0000313" key="2">
    <source>
        <dbReference type="Proteomes" id="UP000000254"/>
    </source>
</evidence>
<dbReference type="GeneID" id="4907456"/>
<organism evidence="1 2">
    <name type="scientific">Staphylothermus marinus (strain ATCC 43588 / DSM 3639 / JCM 9404 / F1)</name>
    <dbReference type="NCBI Taxonomy" id="399550"/>
    <lineage>
        <taxon>Archaea</taxon>
        <taxon>Thermoproteota</taxon>
        <taxon>Thermoprotei</taxon>
        <taxon>Desulfurococcales</taxon>
        <taxon>Desulfurococcaceae</taxon>
        <taxon>Staphylothermus</taxon>
    </lineage>
</organism>
<dbReference type="AlphaFoldDB" id="A3DLM2"/>
<dbReference type="InterPro" id="IPR035926">
    <property type="entry name" value="NusB-like_sf"/>
</dbReference>
<dbReference type="EMBL" id="CP000575">
    <property type="protein sequence ID" value="ABN69532.1"/>
    <property type="molecule type" value="Genomic_DNA"/>
</dbReference>
<accession>A3DLM2</accession>
<dbReference type="HOGENOM" id="CLU_1154388_0_0_2"/>
<dbReference type="STRING" id="399550.Smar_0421"/>
<dbReference type="Proteomes" id="UP000000254">
    <property type="component" value="Chromosome"/>
</dbReference>
<name>A3DLM2_STAMF</name>
<dbReference type="KEGG" id="smr:Smar_0421"/>
<protein>
    <submittedName>
        <fullName evidence="1">tRNA/rRNA cytosine-C5-methylase, NOL1/NOP2/Sun family</fullName>
    </submittedName>
</protein>